<proteinExistence type="inferred from homology"/>
<dbReference type="InterPro" id="IPR036129">
    <property type="entry name" value="Glycerate_kinase_sf"/>
</dbReference>
<gene>
    <name evidence="5" type="ORF">EH165_14345</name>
</gene>
<dbReference type="Proteomes" id="UP000268084">
    <property type="component" value="Chromosome"/>
</dbReference>
<dbReference type="RefSeq" id="WP_124800050.1">
    <property type="nucleotide sequence ID" value="NZ_CP034170.1"/>
</dbReference>
<dbReference type="GO" id="GO:0031388">
    <property type="term" value="P:organic acid phosphorylation"/>
    <property type="evidence" value="ECO:0007669"/>
    <property type="project" value="UniProtKB-UniRule"/>
</dbReference>
<keyword evidence="6" id="KW-1185">Reference proteome</keyword>
<dbReference type="KEGG" id="nak:EH165_14345"/>
<dbReference type="Pfam" id="PF02595">
    <property type="entry name" value="Gly_kinase"/>
    <property type="match status" value="1"/>
</dbReference>
<accession>A0A3G8ZYP4</accession>
<evidence type="ECO:0000313" key="5">
    <source>
        <dbReference type="EMBL" id="AZI59146.1"/>
    </source>
</evidence>
<name>A0A3G8ZYP4_9ACTN</name>
<dbReference type="InterPro" id="IPR018197">
    <property type="entry name" value="Glycerate_kinase_RE-like"/>
</dbReference>
<evidence type="ECO:0000256" key="4">
    <source>
        <dbReference type="PIRNR" id="PIRNR006078"/>
    </source>
</evidence>
<dbReference type="EMBL" id="CP034170">
    <property type="protein sequence ID" value="AZI59146.1"/>
    <property type="molecule type" value="Genomic_DNA"/>
</dbReference>
<dbReference type="PANTHER" id="PTHR21599">
    <property type="entry name" value="GLYCERATE KINASE"/>
    <property type="match status" value="1"/>
</dbReference>
<evidence type="ECO:0000313" key="6">
    <source>
        <dbReference type="Proteomes" id="UP000268084"/>
    </source>
</evidence>
<dbReference type="SUPFAM" id="SSF110738">
    <property type="entry name" value="Glycerate kinase I"/>
    <property type="match status" value="1"/>
</dbReference>
<dbReference type="AlphaFoldDB" id="A0A3G8ZYP4"/>
<dbReference type="InterPro" id="IPR004381">
    <property type="entry name" value="Glycerate_kinase"/>
</dbReference>
<dbReference type="InterPro" id="IPR018193">
    <property type="entry name" value="Glyc_kinase_flavodox-like_fold"/>
</dbReference>
<dbReference type="Gene3D" id="3.40.50.10350">
    <property type="entry name" value="Glycerate kinase, domain 1"/>
    <property type="match status" value="1"/>
</dbReference>
<keyword evidence="3 4" id="KW-0418">Kinase</keyword>
<evidence type="ECO:0000256" key="2">
    <source>
        <dbReference type="ARBA" id="ARBA00022679"/>
    </source>
</evidence>
<dbReference type="OrthoDB" id="9774290at2"/>
<dbReference type="Gene3D" id="3.90.1510.10">
    <property type="entry name" value="Glycerate kinase, domain 2"/>
    <property type="match status" value="1"/>
</dbReference>
<keyword evidence="2 4" id="KW-0808">Transferase</keyword>
<evidence type="ECO:0000256" key="3">
    <source>
        <dbReference type="ARBA" id="ARBA00022777"/>
    </source>
</evidence>
<protein>
    <submittedName>
        <fullName evidence="5">Glycerate kinase</fullName>
    </submittedName>
</protein>
<dbReference type="GO" id="GO:0008887">
    <property type="term" value="F:glycerate kinase activity"/>
    <property type="evidence" value="ECO:0007669"/>
    <property type="project" value="UniProtKB-UniRule"/>
</dbReference>
<dbReference type="NCBIfam" id="TIGR00045">
    <property type="entry name" value="glycerate kinase"/>
    <property type="match status" value="1"/>
</dbReference>
<reference evidence="5 6" key="2">
    <citation type="submission" date="2018-12" db="EMBL/GenBank/DDBJ databases">
        <title>Nakamurella antarcticus sp. nov., isolated from Antarctica South Shetland Islands soil.</title>
        <authorList>
            <person name="Peng F."/>
        </authorList>
    </citation>
    <scope>NUCLEOTIDE SEQUENCE [LARGE SCALE GENOMIC DNA]</scope>
    <source>
        <strain evidence="5 6">S14-144</strain>
    </source>
</reference>
<dbReference type="PANTHER" id="PTHR21599:SF0">
    <property type="entry name" value="GLYCERATE KINASE"/>
    <property type="match status" value="1"/>
</dbReference>
<organism evidence="5 6">
    <name type="scientific">Nakamurella antarctica</name>
    <dbReference type="NCBI Taxonomy" id="1902245"/>
    <lineage>
        <taxon>Bacteria</taxon>
        <taxon>Bacillati</taxon>
        <taxon>Actinomycetota</taxon>
        <taxon>Actinomycetes</taxon>
        <taxon>Nakamurellales</taxon>
        <taxon>Nakamurellaceae</taxon>
        <taxon>Nakamurella</taxon>
    </lineage>
</organism>
<dbReference type="PIRSF" id="PIRSF006078">
    <property type="entry name" value="GlxK"/>
    <property type="match status" value="1"/>
</dbReference>
<comment type="similarity">
    <text evidence="1 4">Belongs to the glycerate kinase type-1 family.</text>
</comment>
<sequence length="403" mass="40089">MRIVIAPDSFKGSLPAKHVADAIAAGWREIRPDDDIVCCPQADGGEGTMAAIGTGGRTVIVPDVTGPDGQLVTGEYVVLPDGTAVIEMAQMSGLAVMENLDAAGATSRGLGEVIRAALDAGAQRLHIGLGGSASTDGGAGALAALGLVLLDSDDEPLPDGGEALSWLFGIDDSEMVAAPEGGVELLTDVTAPLLGASGAAAVFGPQKGADPELVEVLDIALNNFAHFLTTHGAASDAFDGDYSKADFAANGGSENDSSDGARADSSLQGLGLAVIPGAGAAGGTAFGLMMWAGAAGRLVPGAARVAELTGLGAQLEGADLIITGEGRFDDTSLTGKVIGNLLTLVDPSTVIIIAGQVAARIPRGVRGVCVSDLAGSSEASIADPVRWLTEAGRSAARLMGSKV</sequence>
<reference evidence="5 6" key="1">
    <citation type="submission" date="2018-11" db="EMBL/GenBank/DDBJ databases">
        <authorList>
            <person name="Da X."/>
        </authorList>
    </citation>
    <scope>NUCLEOTIDE SEQUENCE [LARGE SCALE GENOMIC DNA]</scope>
    <source>
        <strain evidence="5 6">S14-144</strain>
    </source>
</reference>
<evidence type="ECO:0000256" key="1">
    <source>
        <dbReference type="ARBA" id="ARBA00006284"/>
    </source>
</evidence>